<dbReference type="RefSeq" id="WP_053411795.1">
    <property type="nucleotide sequence ID" value="NZ_CP006841.1"/>
</dbReference>
<reference evidence="2 3" key="1">
    <citation type="submission" date="2013-10" db="EMBL/GenBank/DDBJ databases">
        <title>Complete genome sequence of Corynebacterium lactis DSM 45799(T), isolated from raw cow milk.</title>
        <authorList>
            <person name="Ruckert C."/>
            <person name="Albersmeier A."/>
            <person name="Lipski A."/>
            <person name="Kalinowski J."/>
        </authorList>
    </citation>
    <scope>NUCLEOTIDE SEQUENCE [LARGE SCALE GENOMIC DNA]</scope>
    <source>
        <strain evidence="2 3">RW2-5</strain>
    </source>
</reference>
<keyword evidence="1" id="KW-0812">Transmembrane</keyword>
<dbReference type="EMBL" id="CP006841">
    <property type="protein sequence ID" value="ALA67014.1"/>
    <property type="molecule type" value="Genomic_DNA"/>
</dbReference>
<dbReference type="KEGG" id="clw:CLAC_04030"/>
<evidence type="ECO:0000313" key="2">
    <source>
        <dbReference type="EMBL" id="ALA67014.1"/>
    </source>
</evidence>
<dbReference type="PATRIC" id="fig|1408189.4.peg.805"/>
<dbReference type="STRING" id="1408189.CLAC_04030"/>
<feature type="transmembrane region" description="Helical" evidence="1">
    <location>
        <begin position="59"/>
        <end position="80"/>
    </location>
</feature>
<accession>A0A0K2GZ01</accession>
<proteinExistence type="predicted"/>
<protein>
    <submittedName>
        <fullName evidence="2">Uncharacterized protein</fullName>
    </submittedName>
</protein>
<evidence type="ECO:0000256" key="1">
    <source>
        <dbReference type="SAM" id="Phobius"/>
    </source>
</evidence>
<keyword evidence="3" id="KW-1185">Reference proteome</keyword>
<name>A0A0K2GZ01_9CORY</name>
<sequence>MKTSPENAPHGYLFVWGDTVIGVRLAVGVIVGIVCALVGLYGGRALIGAFVADPELAKAWSLVTGLVGCVFAGVVLSWLFPPARRVTEDSHDVTRVQQAVAEIADQPMGLGDLQEASKQSRAELADAGLTEWFDGSASQTGGSK</sequence>
<keyword evidence="1" id="KW-1133">Transmembrane helix</keyword>
<gene>
    <name evidence="2" type="ORF">CLAC_04030</name>
</gene>
<feature type="transmembrane region" description="Helical" evidence="1">
    <location>
        <begin position="12"/>
        <end position="39"/>
    </location>
</feature>
<dbReference type="AlphaFoldDB" id="A0A0K2GZ01"/>
<evidence type="ECO:0000313" key="3">
    <source>
        <dbReference type="Proteomes" id="UP000058446"/>
    </source>
</evidence>
<organism evidence="2 3">
    <name type="scientific">Corynebacterium lactis RW2-5</name>
    <dbReference type="NCBI Taxonomy" id="1408189"/>
    <lineage>
        <taxon>Bacteria</taxon>
        <taxon>Bacillati</taxon>
        <taxon>Actinomycetota</taxon>
        <taxon>Actinomycetes</taxon>
        <taxon>Mycobacteriales</taxon>
        <taxon>Corynebacteriaceae</taxon>
        <taxon>Corynebacterium</taxon>
    </lineage>
</organism>
<dbReference type="Proteomes" id="UP000058446">
    <property type="component" value="Chromosome"/>
</dbReference>
<dbReference type="OrthoDB" id="4808534at2"/>
<keyword evidence="1" id="KW-0472">Membrane</keyword>